<protein>
    <submittedName>
        <fullName evidence="2">Uncharacterized protein</fullName>
    </submittedName>
</protein>
<feature type="compositionally biased region" description="Polar residues" evidence="1">
    <location>
        <begin position="19"/>
        <end position="47"/>
    </location>
</feature>
<evidence type="ECO:0000313" key="3">
    <source>
        <dbReference type="Proteomes" id="UP000011115"/>
    </source>
</evidence>
<dbReference type="Proteomes" id="UP000011115">
    <property type="component" value="Unassembled WGS sequence"/>
</dbReference>
<dbReference type="Gramene" id="PGSC0003DMT400028028">
    <property type="protein sequence ID" value="PGSC0003DMT400028028"/>
    <property type="gene ID" value="PGSC0003DMG400010807"/>
</dbReference>
<feature type="compositionally biased region" description="Polar residues" evidence="1">
    <location>
        <begin position="70"/>
        <end position="85"/>
    </location>
</feature>
<organism evidence="2 3">
    <name type="scientific">Solanum tuberosum</name>
    <name type="common">Potato</name>
    <dbReference type="NCBI Taxonomy" id="4113"/>
    <lineage>
        <taxon>Eukaryota</taxon>
        <taxon>Viridiplantae</taxon>
        <taxon>Streptophyta</taxon>
        <taxon>Embryophyta</taxon>
        <taxon>Tracheophyta</taxon>
        <taxon>Spermatophyta</taxon>
        <taxon>Magnoliopsida</taxon>
        <taxon>eudicotyledons</taxon>
        <taxon>Gunneridae</taxon>
        <taxon>Pentapetalae</taxon>
        <taxon>asterids</taxon>
        <taxon>lamiids</taxon>
        <taxon>Solanales</taxon>
        <taxon>Solanaceae</taxon>
        <taxon>Solanoideae</taxon>
        <taxon>Solaneae</taxon>
        <taxon>Solanum</taxon>
    </lineage>
</organism>
<dbReference type="PaxDb" id="4113-PGSC0003DMT400028028"/>
<proteinExistence type="predicted"/>
<accession>M1AQK2</accession>
<evidence type="ECO:0000256" key="1">
    <source>
        <dbReference type="SAM" id="MobiDB-lite"/>
    </source>
</evidence>
<dbReference type="EnsemblPlants" id="PGSC0003DMT400028028">
    <property type="protein sequence ID" value="PGSC0003DMT400028028"/>
    <property type="gene ID" value="PGSC0003DMG400010807"/>
</dbReference>
<feature type="compositionally biased region" description="Polar residues" evidence="1">
    <location>
        <begin position="1"/>
        <end position="11"/>
    </location>
</feature>
<reference evidence="3" key="1">
    <citation type="journal article" date="2011" name="Nature">
        <title>Genome sequence and analysis of the tuber crop potato.</title>
        <authorList>
            <consortium name="The Potato Genome Sequencing Consortium"/>
        </authorList>
    </citation>
    <scope>NUCLEOTIDE SEQUENCE [LARGE SCALE GENOMIC DNA]</scope>
    <source>
        <strain evidence="3">cv. DM1-3 516 R44</strain>
    </source>
</reference>
<name>M1AQK2_SOLTU</name>
<sequence length="109" mass="12007">MAQHSKSSIQSACPAHLNNFLNTQPNNSQQQRNSTPDPIVSSSWRNQRGTRKPERPAAQKTRKPKIQFEPSESSSNATRVKQATNVPLKLYVSSSEKARVCPQSSSGMG</sequence>
<feature type="region of interest" description="Disordered" evidence="1">
    <location>
        <begin position="1"/>
        <end position="88"/>
    </location>
</feature>
<evidence type="ECO:0000313" key="2">
    <source>
        <dbReference type="EnsemblPlants" id="PGSC0003DMT400028028"/>
    </source>
</evidence>
<dbReference type="AlphaFoldDB" id="M1AQK2"/>
<keyword evidence="3" id="KW-1185">Reference proteome</keyword>
<dbReference type="HOGENOM" id="CLU_2188651_0_0_1"/>
<dbReference type="InParanoid" id="M1AQK2"/>
<reference evidence="2" key="2">
    <citation type="submission" date="2015-06" db="UniProtKB">
        <authorList>
            <consortium name="EnsemblPlants"/>
        </authorList>
    </citation>
    <scope>IDENTIFICATION</scope>
    <source>
        <strain evidence="2">DM1-3 516 R44</strain>
    </source>
</reference>